<feature type="region of interest" description="Disordered" evidence="1">
    <location>
        <begin position="231"/>
        <end position="270"/>
    </location>
</feature>
<feature type="region of interest" description="Disordered" evidence="1">
    <location>
        <begin position="105"/>
        <end position="141"/>
    </location>
</feature>
<organism evidence="2">
    <name type="scientific">Auxenochlorella protothecoides</name>
    <name type="common">Green microalga</name>
    <name type="synonym">Chlorella protothecoides</name>
    <dbReference type="NCBI Taxonomy" id="3075"/>
    <lineage>
        <taxon>Eukaryota</taxon>
        <taxon>Viridiplantae</taxon>
        <taxon>Chlorophyta</taxon>
        <taxon>core chlorophytes</taxon>
        <taxon>Trebouxiophyceae</taxon>
        <taxon>Chlorellales</taxon>
        <taxon>Chlorellaceae</taxon>
        <taxon>Auxenochlorella</taxon>
    </lineage>
</organism>
<feature type="compositionally biased region" description="Low complexity" evidence="1">
    <location>
        <begin position="243"/>
        <end position="261"/>
    </location>
</feature>
<feature type="compositionally biased region" description="Polar residues" evidence="1">
    <location>
        <begin position="114"/>
        <end position="123"/>
    </location>
</feature>
<feature type="region of interest" description="Disordered" evidence="1">
    <location>
        <begin position="289"/>
        <end position="317"/>
    </location>
</feature>
<sequence>MAVGAPIMYDRFPGADIAPKTDDWMRAGSGGATQHHLLRHSLPTDNKGATALSHFGAATVAEAGKTIKRMSQRDLQNTFRAVYGTRTFSNNNNWLRRKLCEAIGIDPGKGPSAKRSSNAATTHSKAKRRKSVAPKAHAMSPEDAAQALLTLGESSSWDGDSYYDRGSSRSAATGPPAVGLEELQLSMSSQADQTSGAGEEASVHRTQAAEVYVLPAPEAHILALQHAVPRTVHSSTTAQPTHAGADSRPAAEAAPQARQASPPRPTQGMPAWVSPELLMQLRMLLDSGGYLASGQPPATSRPASRHQPSLRGPEQRNDWEAVARAGIPLRAIPLPLSGVSPWDTQGKPMVGPGNGAGADAAPVVVLGGRSGAVSPGVRVFTS</sequence>
<accession>A0A1D2AGT2</accession>
<gene>
    <name evidence="2" type="ORF">g.10229</name>
</gene>
<protein>
    <submittedName>
        <fullName evidence="2">Uncharacterized protein</fullName>
    </submittedName>
</protein>
<name>A0A1D2AGT2_AUXPR</name>
<evidence type="ECO:0000313" key="2">
    <source>
        <dbReference type="EMBL" id="JAT78402.1"/>
    </source>
</evidence>
<reference evidence="2" key="1">
    <citation type="submission" date="2015-08" db="EMBL/GenBank/DDBJ databases">
        <authorList>
            <person name="Babu N.S."/>
            <person name="Beckwith C.J."/>
            <person name="Beseler K.G."/>
            <person name="Brison A."/>
            <person name="Carone J.V."/>
            <person name="Caskin T.P."/>
            <person name="Diamond M."/>
            <person name="Durham M.E."/>
            <person name="Foxe J.M."/>
            <person name="Go M."/>
            <person name="Henderson B.A."/>
            <person name="Jones I.B."/>
            <person name="McGettigan J.A."/>
            <person name="Micheletti S.J."/>
            <person name="Nasrallah M.E."/>
            <person name="Ortiz D."/>
            <person name="Piller C.R."/>
            <person name="Privatt S.R."/>
            <person name="Schneider S.L."/>
            <person name="Sharp S."/>
            <person name="Smith T.C."/>
            <person name="Stanton J.D."/>
            <person name="Ullery H.E."/>
            <person name="Wilson R.J."/>
            <person name="Serrano M.G."/>
            <person name="Buck G."/>
            <person name="Lee V."/>
            <person name="Wang Y."/>
            <person name="Carvalho R."/>
            <person name="Voegtly L."/>
            <person name="Shi R."/>
            <person name="Duckworth R."/>
            <person name="Johnson A."/>
            <person name="Loviza R."/>
            <person name="Walstead R."/>
            <person name="Shah Z."/>
            <person name="Kiflezghi M."/>
            <person name="Wade K."/>
            <person name="Ball S.L."/>
            <person name="Bradley K.W."/>
            <person name="Asai D.J."/>
            <person name="Bowman C.A."/>
            <person name="Russell D.A."/>
            <person name="Pope W.H."/>
            <person name="Jacobs-Sera D."/>
            <person name="Hendrix R.W."/>
            <person name="Hatfull G.F."/>
        </authorList>
    </citation>
    <scope>NUCLEOTIDE SEQUENCE</scope>
</reference>
<dbReference type="EMBL" id="GDKF01000220">
    <property type="protein sequence ID" value="JAT78402.1"/>
    <property type="molecule type" value="Transcribed_RNA"/>
</dbReference>
<proteinExistence type="predicted"/>
<dbReference type="AlphaFoldDB" id="A0A1D2AGT2"/>
<evidence type="ECO:0000256" key="1">
    <source>
        <dbReference type="SAM" id="MobiDB-lite"/>
    </source>
</evidence>